<feature type="signal peptide" evidence="1">
    <location>
        <begin position="1"/>
        <end position="22"/>
    </location>
</feature>
<keyword evidence="1" id="KW-0732">Signal</keyword>
<reference evidence="3" key="1">
    <citation type="journal article" date="2019" name="Nat. Commun.">
        <title>The genome of broomcorn millet.</title>
        <authorList>
            <person name="Zou C."/>
            <person name="Miki D."/>
            <person name="Li D."/>
            <person name="Tang Q."/>
            <person name="Xiao L."/>
            <person name="Rajput S."/>
            <person name="Deng P."/>
            <person name="Jia W."/>
            <person name="Huang R."/>
            <person name="Zhang M."/>
            <person name="Sun Y."/>
            <person name="Hu J."/>
            <person name="Fu X."/>
            <person name="Schnable P.S."/>
            <person name="Li F."/>
            <person name="Zhang H."/>
            <person name="Feng B."/>
            <person name="Zhu X."/>
            <person name="Liu R."/>
            <person name="Schnable J.C."/>
            <person name="Zhu J.-K."/>
            <person name="Zhang H."/>
        </authorList>
    </citation>
    <scope>NUCLEOTIDE SEQUENCE [LARGE SCALE GENOMIC DNA]</scope>
</reference>
<name>A0A3L6RC90_PANMI</name>
<dbReference type="OrthoDB" id="691360at2759"/>
<dbReference type="PANTHER" id="PTHR33120">
    <property type="entry name" value="EXPRESSED PROTEIN-RELATED"/>
    <property type="match status" value="1"/>
</dbReference>
<dbReference type="Proteomes" id="UP000275267">
    <property type="component" value="Unassembled WGS sequence"/>
</dbReference>
<dbReference type="EMBL" id="PQIB02000009">
    <property type="protein sequence ID" value="RLM99870.1"/>
    <property type="molecule type" value="Genomic_DNA"/>
</dbReference>
<evidence type="ECO:0000313" key="2">
    <source>
        <dbReference type="EMBL" id="RLM99870.1"/>
    </source>
</evidence>
<protein>
    <submittedName>
        <fullName evidence="2">Uncharacterized protein</fullName>
    </submittedName>
</protein>
<gene>
    <name evidence="2" type="ORF">C2845_PM06G11430</name>
</gene>
<feature type="chain" id="PRO_5018125495" evidence="1">
    <location>
        <begin position="23"/>
        <end position="130"/>
    </location>
</feature>
<dbReference type="PANTHER" id="PTHR33120:SF47">
    <property type="entry name" value="OS05G0571400 PROTEIN"/>
    <property type="match status" value="1"/>
</dbReference>
<evidence type="ECO:0000256" key="1">
    <source>
        <dbReference type="SAM" id="SignalP"/>
    </source>
</evidence>
<proteinExistence type="predicted"/>
<sequence>MTMKFQCYFSLNLAMMMKTAEAQPWCCPVCIPPPCSERVRCLYCDYVGIRIIHPIGKNFHGREEDFESMVCKKDPFDEYFDPSLMPQHYTNTAIICHSSLMAERIHRLEEDRLYESSEDDSDSDYTSEEC</sequence>
<accession>A0A3L6RC90</accession>
<organism evidence="2 3">
    <name type="scientific">Panicum miliaceum</name>
    <name type="common">Proso millet</name>
    <name type="synonym">Broomcorn millet</name>
    <dbReference type="NCBI Taxonomy" id="4540"/>
    <lineage>
        <taxon>Eukaryota</taxon>
        <taxon>Viridiplantae</taxon>
        <taxon>Streptophyta</taxon>
        <taxon>Embryophyta</taxon>
        <taxon>Tracheophyta</taxon>
        <taxon>Spermatophyta</taxon>
        <taxon>Magnoliopsida</taxon>
        <taxon>Liliopsida</taxon>
        <taxon>Poales</taxon>
        <taxon>Poaceae</taxon>
        <taxon>PACMAD clade</taxon>
        <taxon>Panicoideae</taxon>
        <taxon>Panicodae</taxon>
        <taxon>Paniceae</taxon>
        <taxon>Panicinae</taxon>
        <taxon>Panicum</taxon>
        <taxon>Panicum sect. Panicum</taxon>
    </lineage>
</organism>
<keyword evidence="3" id="KW-1185">Reference proteome</keyword>
<dbReference type="AlphaFoldDB" id="A0A3L6RC90"/>
<comment type="caution">
    <text evidence="2">The sequence shown here is derived from an EMBL/GenBank/DDBJ whole genome shotgun (WGS) entry which is preliminary data.</text>
</comment>
<evidence type="ECO:0000313" key="3">
    <source>
        <dbReference type="Proteomes" id="UP000275267"/>
    </source>
</evidence>